<evidence type="ECO:0000313" key="2">
    <source>
        <dbReference type="EMBL" id="TWH68655.1"/>
    </source>
</evidence>
<accession>A0A562ID51</accession>
<evidence type="ECO:0000256" key="1">
    <source>
        <dbReference type="SAM" id="MobiDB-lite"/>
    </source>
</evidence>
<organism evidence="2 3">
    <name type="scientific">Micromonospora olivasterospora</name>
    <dbReference type="NCBI Taxonomy" id="1880"/>
    <lineage>
        <taxon>Bacteria</taxon>
        <taxon>Bacillati</taxon>
        <taxon>Actinomycetota</taxon>
        <taxon>Actinomycetes</taxon>
        <taxon>Micromonosporales</taxon>
        <taxon>Micromonosporaceae</taxon>
        <taxon>Micromonospora</taxon>
    </lineage>
</organism>
<name>A0A562ID51_MICOL</name>
<proteinExistence type="predicted"/>
<dbReference type="RefSeq" id="WP_145775409.1">
    <property type="nucleotide sequence ID" value="NZ_BAAATQ010000017.1"/>
</dbReference>
<dbReference type="AlphaFoldDB" id="A0A562ID51"/>
<keyword evidence="3" id="KW-1185">Reference proteome</keyword>
<comment type="caution">
    <text evidence="2">The sequence shown here is derived from an EMBL/GenBank/DDBJ whole genome shotgun (WGS) entry which is preliminary data.</text>
</comment>
<dbReference type="Pfam" id="PF14350">
    <property type="entry name" value="Beta_protein"/>
    <property type="match status" value="1"/>
</dbReference>
<dbReference type="Proteomes" id="UP000319825">
    <property type="component" value="Unassembled WGS sequence"/>
</dbReference>
<feature type="region of interest" description="Disordered" evidence="1">
    <location>
        <begin position="338"/>
        <end position="362"/>
    </location>
</feature>
<protein>
    <submittedName>
        <fullName evidence="2">T4 beta protein</fullName>
    </submittedName>
</protein>
<sequence length="362" mass="39714">MVPAHGGRVAEPVYRPVLASRRGELEALCHLDGATAPLLAPVFDVSTVDPSIPDALARLPAGLVPAVDVTALPDGPEGDLHRWGVPLVPVAGLADSDHRLVAHGLAARAYGGRMVVRLRAGRDRCGPDAATDAVERIWRLTRLVPEQCELLVDLGDVCCAADVRQAEPRVRRLTDWARRHAWRTVTVAAGGLPPTLSRLPTDEPVRLERWDWLLWRRLADLDVGYGDYGVGCAVPGADSAGDRLPTVRYTTDDAWWVYRWSRRGGRGDDRVTDLCRTLVAAPHWPVDGAAFSWGDHEIVRRARRVVGAGHSTNWAAWSTSHHLAHVLRALAVPTWEDRPGPWRNERGRAARSHRGGESRRAG</sequence>
<dbReference type="InterPro" id="IPR025683">
    <property type="entry name" value="Protein_beta"/>
</dbReference>
<evidence type="ECO:0000313" key="3">
    <source>
        <dbReference type="Proteomes" id="UP000319825"/>
    </source>
</evidence>
<reference evidence="2 3" key="1">
    <citation type="submission" date="2019-07" db="EMBL/GenBank/DDBJ databases">
        <title>R&amp;d 2014.</title>
        <authorList>
            <person name="Klenk H.-P."/>
        </authorList>
    </citation>
    <scope>NUCLEOTIDE SEQUENCE [LARGE SCALE GENOMIC DNA]</scope>
    <source>
        <strain evidence="2 3">DSM 43868</strain>
    </source>
</reference>
<gene>
    <name evidence="2" type="ORF">JD77_03652</name>
</gene>
<dbReference type="OrthoDB" id="4764243at2"/>
<dbReference type="EMBL" id="VLKE01000001">
    <property type="protein sequence ID" value="TWH68655.1"/>
    <property type="molecule type" value="Genomic_DNA"/>
</dbReference>